<keyword evidence="3" id="KW-0464">Manganese</keyword>
<reference evidence="5 6" key="1">
    <citation type="journal article" date="2019" name="Int. J. Syst. Evol. Microbiol.">
        <title>The Global Catalogue of Microorganisms (GCM) 10K type strain sequencing project: providing services to taxonomists for standard genome sequencing and annotation.</title>
        <authorList>
            <consortium name="The Broad Institute Genomics Platform"/>
            <consortium name="The Broad Institute Genome Sequencing Center for Infectious Disease"/>
            <person name="Wu L."/>
            <person name="Ma J."/>
        </authorList>
    </citation>
    <scope>NUCLEOTIDE SEQUENCE [LARGE SCALE GENOMIC DNA]</scope>
    <source>
        <strain evidence="5 6">JCM 10303</strain>
    </source>
</reference>
<evidence type="ECO:0000256" key="3">
    <source>
        <dbReference type="ARBA" id="ARBA00023211"/>
    </source>
</evidence>
<dbReference type="SUPFAM" id="SSF52768">
    <property type="entry name" value="Arginase/deacetylase"/>
    <property type="match status" value="1"/>
</dbReference>
<comment type="similarity">
    <text evidence="4">Belongs to the arginase family.</text>
</comment>
<evidence type="ECO:0000256" key="4">
    <source>
        <dbReference type="PROSITE-ProRule" id="PRU00742"/>
    </source>
</evidence>
<dbReference type="CDD" id="cd09999">
    <property type="entry name" value="Arginase-like_1"/>
    <property type="match status" value="1"/>
</dbReference>
<sequence length="288" mass="30063">MLTRDPEKPVPQAGNERVALTVFRGRAGDHNDLAMRGSVAVARGLSERFGLPAGHVGSPEPALNTDWRTELDAALPALREMSGAYERLMSGGLAPLTALSRCSVALATLPVVARHRPDACVVWFDGHADLNTPDNTTTGYLGGMALSGAAGLWDSGLGGGLRLDNIVLGGARDVDPPERALIDAGAVRSVPPGPDLADELRAAIAGRPVYFHLDCDVLEPGIVPTDYRVPGGLSLADLHAVSDVVAEGELVGLEIGEFEASWPETAEPVVPDALLDAMAPMYAALTAR</sequence>
<gene>
    <name evidence="5" type="ORF">GCM10009533_12600</name>
</gene>
<dbReference type="Gene3D" id="3.40.800.10">
    <property type="entry name" value="Ureohydrolase domain"/>
    <property type="match status" value="1"/>
</dbReference>
<evidence type="ECO:0000256" key="2">
    <source>
        <dbReference type="ARBA" id="ARBA00022801"/>
    </source>
</evidence>
<dbReference type="Pfam" id="PF00491">
    <property type="entry name" value="Arginase"/>
    <property type="match status" value="1"/>
</dbReference>
<evidence type="ECO:0000313" key="6">
    <source>
        <dbReference type="Proteomes" id="UP001500729"/>
    </source>
</evidence>
<dbReference type="RefSeq" id="WP_009946212.1">
    <property type="nucleotide sequence ID" value="NZ_BAAAGS010000005.1"/>
</dbReference>
<dbReference type="PANTHER" id="PTHR43782:SF3">
    <property type="entry name" value="ARGINASE"/>
    <property type="match status" value="1"/>
</dbReference>
<dbReference type="PROSITE" id="PS51409">
    <property type="entry name" value="ARGINASE_2"/>
    <property type="match status" value="1"/>
</dbReference>
<keyword evidence="6" id="KW-1185">Reference proteome</keyword>
<keyword evidence="2" id="KW-0378">Hydrolase</keyword>
<dbReference type="Proteomes" id="UP001500729">
    <property type="component" value="Unassembled WGS sequence"/>
</dbReference>
<dbReference type="EMBL" id="BAAAGS010000005">
    <property type="protein sequence ID" value="GAA0515095.1"/>
    <property type="molecule type" value="Genomic_DNA"/>
</dbReference>
<dbReference type="InterPro" id="IPR006035">
    <property type="entry name" value="Ureohydrolase"/>
</dbReference>
<accession>A0ABN1CAD7</accession>
<dbReference type="PANTHER" id="PTHR43782">
    <property type="entry name" value="ARGINASE"/>
    <property type="match status" value="1"/>
</dbReference>
<comment type="caution">
    <text evidence="5">The sequence shown here is derived from an EMBL/GenBank/DDBJ whole genome shotgun (WGS) entry which is preliminary data.</text>
</comment>
<protein>
    <recommendedName>
        <fullName evidence="7">Arginase</fullName>
    </recommendedName>
</protein>
<name>A0ABN1CAD7_SACER</name>
<proteinExistence type="inferred from homology"/>
<evidence type="ECO:0000313" key="5">
    <source>
        <dbReference type="EMBL" id="GAA0515095.1"/>
    </source>
</evidence>
<evidence type="ECO:0008006" key="7">
    <source>
        <dbReference type="Google" id="ProtNLM"/>
    </source>
</evidence>
<keyword evidence="1" id="KW-0479">Metal-binding</keyword>
<evidence type="ECO:0000256" key="1">
    <source>
        <dbReference type="ARBA" id="ARBA00022723"/>
    </source>
</evidence>
<dbReference type="InterPro" id="IPR023696">
    <property type="entry name" value="Ureohydrolase_dom_sf"/>
</dbReference>
<organism evidence="5 6">
    <name type="scientific">Saccharopolyspora erythraea</name>
    <name type="common">Streptomyces erythraeus</name>
    <dbReference type="NCBI Taxonomy" id="1836"/>
    <lineage>
        <taxon>Bacteria</taxon>
        <taxon>Bacillati</taxon>
        <taxon>Actinomycetota</taxon>
        <taxon>Actinomycetes</taxon>
        <taxon>Pseudonocardiales</taxon>
        <taxon>Pseudonocardiaceae</taxon>
        <taxon>Saccharopolyspora</taxon>
    </lineage>
</organism>